<reference evidence="1 2" key="1">
    <citation type="submission" date="2020-08" db="EMBL/GenBank/DDBJ databases">
        <authorList>
            <person name="Koutsovoulos G."/>
            <person name="Danchin GJ E."/>
        </authorList>
    </citation>
    <scope>NUCLEOTIDE SEQUENCE [LARGE SCALE GENOMIC DNA]</scope>
</reference>
<dbReference type="AlphaFoldDB" id="A0A6V7XPQ2"/>
<dbReference type="EMBL" id="CAJEWN010001983">
    <property type="protein sequence ID" value="CAD2201262.1"/>
    <property type="molecule type" value="Genomic_DNA"/>
</dbReference>
<organism evidence="1 2">
    <name type="scientific">Meloidogyne enterolobii</name>
    <name type="common">Root-knot nematode worm</name>
    <name type="synonym">Meloidogyne mayaguensis</name>
    <dbReference type="NCBI Taxonomy" id="390850"/>
    <lineage>
        <taxon>Eukaryota</taxon>
        <taxon>Metazoa</taxon>
        <taxon>Ecdysozoa</taxon>
        <taxon>Nematoda</taxon>
        <taxon>Chromadorea</taxon>
        <taxon>Rhabditida</taxon>
        <taxon>Tylenchina</taxon>
        <taxon>Tylenchomorpha</taxon>
        <taxon>Tylenchoidea</taxon>
        <taxon>Meloidogynidae</taxon>
        <taxon>Meloidogyninae</taxon>
        <taxon>Meloidogyne</taxon>
    </lineage>
</organism>
<protein>
    <submittedName>
        <fullName evidence="1">Uncharacterized protein</fullName>
    </submittedName>
</protein>
<evidence type="ECO:0000313" key="2">
    <source>
        <dbReference type="Proteomes" id="UP000580250"/>
    </source>
</evidence>
<dbReference type="Proteomes" id="UP000580250">
    <property type="component" value="Unassembled WGS sequence"/>
</dbReference>
<proteinExistence type="predicted"/>
<evidence type="ECO:0000313" key="1">
    <source>
        <dbReference type="EMBL" id="CAD2201262.1"/>
    </source>
</evidence>
<gene>
    <name evidence="1" type="ORF">MENT_LOCUS54796</name>
</gene>
<sequence>MIRDKGNGFSYKNKFRQYSLLNTFIHLLEITFQLANSNRYIQQGDYYTYYKTYIMCGGIIYIYQHN</sequence>
<comment type="caution">
    <text evidence="1">The sequence shown here is derived from an EMBL/GenBank/DDBJ whole genome shotgun (WGS) entry which is preliminary data.</text>
</comment>
<accession>A0A6V7XPQ2</accession>
<name>A0A6V7XPQ2_MELEN</name>